<sequence>MMSKKNAEHYVWGQQCDGWFLEQSQERIIIHERMPAGTSEVRHMHEKASQFFFMLSGIATMELDGENIQLHAHEGVTVLPGVPHQMRNDSEESIEFLVISTPTTKGDRYPV</sequence>
<dbReference type="Proteomes" id="UP001649230">
    <property type="component" value="Chromosome"/>
</dbReference>
<gene>
    <name evidence="3" type="ORF">L0M14_28095</name>
</gene>
<dbReference type="Pfam" id="PF07883">
    <property type="entry name" value="Cupin_2"/>
    <property type="match status" value="1"/>
</dbReference>
<dbReference type="Gene3D" id="2.60.120.10">
    <property type="entry name" value="Jelly Rolls"/>
    <property type="match status" value="1"/>
</dbReference>
<reference evidence="3 4" key="1">
    <citation type="journal article" date="2024" name="Int. J. Syst. Evol. Microbiol.">
        <title>Paenibacillus hexagrammi sp. nov., a novel bacterium isolated from the gut content of Hexagrammos agrammus.</title>
        <authorList>
            <person name="Jung H.K."/>
            <person name="Kim D.G."/>
            <person name="Zin H."/>
            <person name="Park J."/>
            <person name="Jung H."/>
            <person name="Kim Y.O."/>
            <person name="Kong H.J."/>
            <person name="Kim J.W."/>
            <person name="Kim Y.S."/>
        </authorList>
    </citation>
    <scope>NUCLEOTIDE SEQUENCE [LARGE SCALE GENOMIC DNA]</scope>
    <source>
        <strain evidence="3 4">YPD9-1</strain>
    </source>
</reference>
<dbReference type="PANTHER" id="PTHR35848">
    <property type="entry name" value="OXALATE-BINDING PROTEIN"/>
    <property type="match status" value="1"/>
</dbReference>
<organism evidence="3 4">
    <name type="scientific">Paenibacillus hexagrammi</name>
    <dbReference type="NCBI Taxonomy" id="2908839"/>
    <lineage>
        <taxon>Bacteria</taxon>
        <taxon>Bacillati</taxon>
        <taxon>Bacillota</taxon>
        <taxon>Bacilli</taxon>
        <taxon>Bacillales</taxon>
        <taxon>Paenibacillaceae</taxon>
        <taxon>Paenibacillus</taxon>
    </lineage>
</organism>
<dbReference type="InterPro" id="IPR013096">
    <property type="entry name" value="Cupin_2"/>
</dbReference>
<proteinExistence type="predicted"/>
<keyword evidence="1" id="KW-0479">Metal-binding</keyword>
<dbReference type="SUPFAM" id="SSF51182">
    <property type="entry name" value="RmlC-like cupins"/>
    <property type="match status" value="1"/>
</dbReference>
<dbReference type="EMBL" id="CP090978">
    <property type="protein sequence ID" value="UJF33333.1"/>
    <property type="molecule type" value="Genomic_DNA"/>
</dbReference>
<dbReference type="PANTHER" id="PTHR35848:SF9">
    <property type="entry name" value="SLL1358 PROTEIN"/>
    <property type="match status" value="1"/>
</dbReference>
<accession>A0ABY3SHU4</accession>
<evidence type="ECO:0000259" key="2">
    <source>
        <dbReference type="Pfam" id="PF07883"/>
    </source>
</evidence>
<dbReference type="InterPro" id="IPR051610">
    <property type="entry name" value="GPI/OXD"/>
</dbReference>
<protein>
    <submittedName>
        <fullName evidence="3">Cupin domain-containing protein</fullName>
    </submittedName>
</protein>
<dbReference type="InterPro" id="IPR011051">
    <property type="entry name" value="RmlC_Cupin_sf"/>
</dbReference>
<evidence type="ECO:0000256" key="1">
    <source>
        <dbReference type="ARBA" id="ARBA00022723"/>
    </source>
</evidence>
<name>A0ABY3SHU4_9BACL</name>
<keyword evidence="4" id="KW-1185">Reference proteome</keyword>
<evidence type="ECO:0000313" key="4">
    <source>
        <dbReference type="Proteomes" id="UP001649230"/>
    </source>
</evidence>
<dbReference type="InterPro" id="IPR014710">
    <property type="entry name" value="RmlC-like_jellyroll"/>
</dbReference>
<feature type="domain" description="Cupin type-2" evidence="2">
    <location>
        <begin position="32"/>
        <end position="99"/>
    </location>
</feature>
<dbReference type="RefSeq" id="WP_235119678.1">
    <property type="nucleotide sequence ID" value="NZ_CP090978.1"/>
</dbReference>
<evidence type="ECO:0000313" key="3">
    <source>
        <dbReference type="EMBL" id="UJF33333.1"/>
    </source>
</evidence>